<organism evidence="1 2">
    <name type="scientific">Acaulospora colombiana</name>
    <dbReference type="NCBI Taxonomy" id="27376"/>
    <lineage>
        <taxon>Eukaryota</taxon>
        <taxon>Fungi</taxon>
        <taxon>Fungi incertae sedis</taxon>
        <taxon>Mucoromycota</taxon>
        <taxon>Glomeromycotina</taxon>
        <taxon>Glomeromycetes</taxon>
        <taxon>Diversisporales</taxon>
        <taxon>Acaulosporaceae</taxon>
        <taxon>Acaulospora</taxon>
    </lineage>
</organism>
<feature type="non-terminal residue" evidence="1">
    <location>
        <position position="1"/>
    </location>
</feature>
<dbReference type="EMBL" id="CAJVPT010007874">
    <property type="protein sequence ID" value="CAG8545965.1"/>
    <property type="molecule type" value="Genomic_DNA"/>
</dbReference>
<proteinExistence type="predicted"/>
<reference evidence="1" key="1">
    <citation type="submission" date="2021-06" db="EMBL/GenBank/DDBJ databases">
        <authorList>
            <person name="Kallberg Y."/>
            <person name="Tangrot J."/>
            <person name="Rosling A."/>
        </authorList>
    </citation>
    <scope>NUCLEOTIDE SEQUENCE</scope>
    <source>
        <strain evidence="1">CL356</strain>
    </source>
</reference>
<evidence type="ECO:0000313" key="2">
    <source>
        <dbReference type="Proteomes" id="UP000789525"/>
    </source>
</evidence>
<name>A0ACA9LS74_9GLOM</name>
<gene>
    <name evidence="1" type="ORF">ACOLOM_LOCUS4659</name>
</gene>
<dbReference type="Proteomes" id="UP000789525">
    <property type="component" value="Unassembled WGS sequence"/>
</dbReference>
<comment type="caution">
    <text evidence="1">The sequence shown here is derived from an EMBL/GenBank/DDBJ whole genome shotgun (WGS) entry which is preliminary data.</text>
</comment>
<keyword evidence="2" id="KW-1185">Reference proteome</keyword>
<protein>
    <submittedName>
        <fullName evidence="1">7763_t:CDS:1</fullName>
    </submittedName>
</protein>
<accession>A0ACA9LS74</accession>
<sequence>ILRFEQLQKLVEVLSSRNQKFPYASYVRNLHIIARTRRTPSKTRSLELKTLLYQLISIDTSWNLLTFTLDLDFRDCQEISSRTDFFAKIGHSLERVSLHGSSPFCSDALSFSVGEYCTNLKEIKLESRYFHGYGIAHIAERCALTDLTIWCRQVTSSVIISILKGRCSKTLQFLSIKNCDLDDKPLLKNIPPSDYEQGNDNPVTPLLPSLKSLAFIQLYEFPSGNILTSAGFLRLIECFPNLIELELVASDDSSIVNDASINNIIHKLRKLEGFIIINPFTDKLPFHHLGHFNVTVEGLLTAIKDRPEVRLRVGAFDSGCH</sequence>
<evidence type="ECO:0000313" key="1">
    <source>
        <dbReference type="EMBL" id="CAG8545965.1"/>
    </source>
</evidence>